<evidence type="ECO:0000256" key="1">
    <source>
        <dbReference type="ARBA" id="ARBA00009766"/>
    </source>
</evidence>
<dbReference type="GO" id="GO:0007155">
    <property type="term" value="P:cell adhesion"/>
    <property type="evidence" value="ECO:0007669"/>
    <property type="project" value="InterPro"/>
</dbReference>
<dbReference type="GO" id="GO:0009289">
    <property type="term" value="C:pilus"/>
    <property type="evidence" value="ECO:0007669"/>
    <property type="project" value="InterPro"/>
</dbReference>
<evidence type="ECO:0000313" key="5">
    <source>
        <dbReference type="Proteomes" id="UP000001399"/>
    </source>
</evidence>
<feature type="chain" id="PRO_5003171709" evidence="3">
    <location>
        <begin position="32"/>
        <end position="165"/>
    </location>
</feature>
<sequence length="165" mass="16040">MTPDATMQQRLRLRGVVAAALLLSSASPLLADEYDAILGATTVVAAVPQGPGNVSVIGQRGTSNTASVEQQAILGRSANVASIGQAGSSNGVTLTQTGGGNNAAVGQVGDGNSTTLSQPGNATAAVAQVGTNLGVNINQSANSSIGVVQFGAGIPGTAITITTAR</sequence>
<gene>
    <name evidence="4" type="ordered locus">Rvan_2068</name>
</gene>
<dbReference type="InterPro" id="IPR009742">
    <property type="entry name" value="Curlin_rpt"/>
</dbReference>
<dbReference type="EMBL" id="CP002292">
    <property type="protein sequence ID" value="ADP71295.1"/>
    <property type="molecule type" value="Genomic_DNA"/>
</dbReference>
<comment type="similarity">
    <text evidence="1">Belongs to the CsgA/CsgB family.</text>
</comment>
<dbReference type="Proteomes" id="UP000001399">
    <property type="component" value="Chromosome"/>
</dbReference>
<keyword evidence="5" id="KW-1185">Reference proteome</keyword>
<dbReference type="HOGENOM" id="CLU_1609536_0_0_5"/>
<reference evidence="5" key="1">
    <citation type="journal article" date="2011" name="J. Bacteriol.">
        <title>Genome sequences of eight morphologically diverse alphaproteobacteria.</title>
        <authorList>
            <consortium name="US DOE Joint Genome Institute"/>
            <person name="Brown P.J."/>
            <person name="Kysela D.T."/>
            <person name="Buechlein A."/>
            <person name="Hemmerich C."/>
            <person name="Brun Y.V."/>
        </authorList>
    </citation>
    <scope>NUCLEOTIDE SEQUENCE [LARGE SCALE GENOMIC DNA]</scope>
    <source>
        <strain evidence="5">ATCC 17100 / ATH 3.1.1 / DSM 162 / LMG 4299</strain>
    </source>
</reference>
<evidence type="ECO:0000256" key="2">
    <source>
        <dbReference type="ARBA" id="ARBA00022729"/>
    </source>
</evidence>
<protein>
    <submittedName>
        <fullName evidence="4">Curlin associated repeat-containing protein</fullName>
    </submittedName>
</protein>
<organism evidence="4 5">
    <name type="scientific">Rhodomicrobium vannielii (strain ATCC 17100 / DSM 162 / LMG 4299 / NCIMB 10020 / ATH 3.1.1)</name>
    <dbReference type="NCBI Taxonomy" id="648757"/>
    <lineage>
        <taxon>Bacteria</taxon>
        <taxon>Pseudomonadati</taxon>
        <taxon>Pseudomonadota</taxon>
        <taxon>Alphaproteobacteria</taxon>
        <taxon>Hyphomicrobiales</taxon>
        <taxon>Hyphomicrobiaceae</taxon>
        <taxon>Rhodomicrobium</taxon>
    </lineage>
</organism>
<feature type="signal peptide" evidence="3">
    <location>
        <begin position="1"/>
        <end position="31"/>
    </location>
</feature>
<evidence type="ECO:0000313" key="4">
    <source>
        <dbReference type="EMBL" id="ADP71295.1"/>
    </source>
</evidence>
<accession>E3I1Z4</accession>
<proteinExistence type="inferred from homology"/>
<dbReference type="AlphaFoldDB" id="E3I1Z4"/>
<dbReference type="KEGG" id="rva:Rvan_2068"/>
<dbReference type="STRING" id="648757.Rvan_2068"/>
<name>E3I1Z4_RHOVT</name>
<dbReference type="Pfam" id="PF07012">
    <property type="entry name" value="Curlin_rpt"/>
    <property type="match status" value="1"/>
</dbReference>
<evidence type="ECO:0000256" key="3">
    <source>
        <dbReference type="SAM" id="SignalP"/>
    </source>
</evidence>
<keyword evidence="2 3" id="KW-0732">Signal</keyword>